<dbReference type="AlphaFoldDB" id="A0A420DFT4"/>
<dbReference type="Proteomes" id="UP000284892">
    <property type="component" value="Unassembled WGS sequence"/>
</dbReference>
<reference evidence="2 3" key="1">
    <citation type="submission" date="2018-09" db="EMBL/GenBank/DDBJ databases">
        <title>Genomic Encyclopedia of Archaeal and Bacterial Type Strains, Phase II (KMG-II): from individual species to whole genera.</title>
        <authorList>
            <person name="Goeker M."/>
        </authorList>
    </citation>
    <scope>NUCLEOTIDE SEQUENCE [LARGE SCALE GENOMIC DNA]</scope>
    <source>
        <strain evidence="2 3">DSM 26283</strain>
    </source>
</reference>
<gene>
    <name evidence="2" type="ORF">BXY80_2375</name>
</gene>
<sequence length="250" mass="27818">MKKLLYIVITVVLLSCNGENVPDCFQNAGDIVQKEFTVEAFDKITVFERVELIITEAATQKIIVETGEFLLDDIEVNVENGRLKLKNNNACNLTRDYGITKVYVSSPNLTEIRNSSNLTVSSRGVLNYDTLKLVSEDFNSEEVTHTDGSFNLEVNSTTINVAFNNLSNVFISGQVEDVFIGFYSGNSRFEGENLIAQNIEIFQRSSNDMIINPQVSLTGEIRSTGDVISLNEPPTVDVEVFYTGQLIFAD</sequence>
<keyword evidence="3" id="KW-1185">Reference proteome</keyword>
<evidence type="ECO:0000259" key="1">
    <source>
        <dbReference type="Pfam" id="PF10988"/>
    </source>
</evidence>
<dbReference type="Gene3D" id="2.160.20.120">
    <property type="match status" value="1"/>
</dbReference>
<proteinExistence type="predicted"/>
<protein>
    <submittedName>
        <fullName evidence="2">Putative autotransporter adhesin-like protein</fullName>
    </submittedName>
</protein>
<feature type="domain" description="Putative auto-transporter adhesin head GIN" evidence="1">
    <location>
        <begin position="40"/>
        <end position="233"/>
    </location>
</feature>
<accession>A0A420DFT4</accession>
<dbReference type="EMBL" id="RAQJ01000005">
    <property type="protein sequence ID" value="RKE91945.1"/>
    <property type="molecule type" value="Genomic_DNA"/>
</dbReference>
<dbReference type="RefSeq" id="WP_120202165.1">
    <property type="nucleotide sequence ID" value="NZ_RAQJ01000005.1"/>
</dbReference>
<name>A0A420DFT4_9FLAO</name>
<evidence type="ECO:0000313" key="3">
    <source>
        <dbReference type="Proteomes" id="UP000284892"/>
    </source>
</evidence>
<dbReference type="Pfam" id="PF10988">
    <property type="entry name" value="DUF2807"/>
    <property type="match status" value="1"/>
</dbReference>
<dbReference type="PROSITE" id="PS51257">
    <property type="entry name" value="PROKAR_LIPOPROTEIN"/>
    <property type="match status" value="1"/>
</dbReference>
<evidence type="ECO:0000313" key="2">
    <source>
        <dbReference type="EMBL" id="RKE91945.1"/>
    </source>
</evidence>
<dbReference type="InterPro" id="IPR021255">
    <property type="entry name" value="DUF2807"/>
</dbReference>
<comment type="caution">
    <text evidence="2">The sequence shown here is derived from an EMBL/GenBank/DDBJ whole genome shotgun (WGS) entry which is preliminary data.</text>
</comment>
<dbReference type="OrthoDB" id="1466971at2"/>
<organism evidence="2 3">
    <name type="scientific">Ichthyenterobacterium magnum</name>
    <dbReference type="NCBI Taxonomy" id="1230530"/>
    <lineage>
        <taxon>Bacteria</taxon>
        <taxon>Pseudomonadati</taxon>
        <taxon>Bacteroidota</taxon>
        <taxon>Flavobacteriia</taxon>
        <taxon>Flavobacteriales</taxon>
        <taxon>Flavobacteriaceae</taxon>
        <taxon>Ichthyenterobacterium</taxon>
    </lineage>
</organism>